<dbReference type="Proteomes" id="UP000279422">
    <property type="component" value="Unassembled WGS sequence"/>
</dbReference>
<dbReference type="InterPro" id="IPR050101">
    <property type="entry name" value="CinA"/>
</dbReference>
<comment type="similarity">
    <text evidence="1">Belongs to the CinA family.</text>
</comment>
<dbReference type="InterPro" id="IPR041424">
    <property type="entry name" value="CinA_KH"/>
</dbReference>
<dbReference type="InterPro" id="IPR001453">
    <property type="entry name" value="MoaB/Mog_dom"/>
</dbReference>
<accession>A0A497E7A2</accession>
<organism evidence="3 4">
    <name type="scientific">Aerophobetes bacterium</name>
    <dbReference type="NCBI Taxonomy" id="2030807"/>
    <lineage>
        <taxon>Bacteria</taxon>
        <taxon>Candidatus Aerophobota</taxon>
    </lineage>
</organism>
<dbReference type="Gene3D" id="3.90.950.20">
    <property type="entry name" value="CinA-like"/>
    <property type="match status" value="1"/>
</dbReference>
<dbReference type="PANTHER" id="PTHR13939">
    <property type="entry name" value="NICOTINAMIDE-NUCLEOTIDE AMIDOHYDROLASE PNCC"/>
    <property type="match status" value="1"/>
</dbReference>
<dbReference type="EMBL" id="QMPZ01000026">
    <property type="protein sequence ID" value="RLE09853.1"/>
    <property type="molecule type" value="Genomic_DNA"/>
</dbReference>
<evidence type="ECO:0000313" key="3">
    <source>
        <dbReference type="EMBL" id="RLE09853.1"/>
    </source>
</evidence>
<dbReference type="NCBIfam" id="TIGR00200">
    <property type="entry name" value="cinA_nterm"/>
    <property type="match status" value="1"/>
</dbReference>
<dbReference type="SUPFAM" id="SSF142433">
    <property type="entry name" value="CinA-like"/>
    <property type="match status" value="1"/>
</dbReference>
<dbReference type="Pfam" id="PF02464">
    <property type="entry name" value="CinA"/>
    <property type="match status" value="1"/>
</dbReference>
<dbReference type="HAMAP" id="MF_00226_B">
    <property type="entry name" value="CinA_B"/>
    <property type="match status" value="1"/>
</dbReference>
<evidence type="ECO:0000259" key="2">
    <source>
        <dbReference type="SMART" id="SM00852"/>
    </source>
</evidence>
<dbReference type="Gene3D" id="3.30.70.2860">
    <property type="match status" value="1"/>
</dbReference>
<dbReference type="InterPro" id="IPR036425">
    <property type="entry name" value="MoaB/Mog-like_dom_sf"/>
</dbReference>
<dbReference type="SUPFAM" id="SSF53218">
    <property type="entry name" value="Molybdenum cofactor biosynthesis proteins"/>
    <property type="match status" value="1"/>
</dbReference>
<gene>
    <name evidence="3" type="ORF">DRJ00_03100</name>
</gene>
<dbReference type="PIRSF" id="PIRSF006728">
    <property type="entry name" value="CinA"/>
    <property type="match status" value="1"/>
</dbReference>
<dbReference type="Pfam" id="PF18146">
    <property type="entry name" value="CinA_KH"/>
    <property type="match status" value="1"/>
</dbReference>
<dbReference type="CDD" id="cd00885">
    <property type="entry name" value="cinA"/>
    <property type="match status" value="1"/>
</dbReference>
<dbReference type="NCBIfam" id="NF001813">
    <property type="entry name" value="PRK00549.1"/>
    <property type="match status" value="1"/>
</dbReference>
<dbReference type="PANTHER" id="PTHR13939:SF0">
    <property type="entry name" value="NMN AMIDOHYDROLASE-LIKE PROTEIN YFAY"/>
    <property type="match status" value="1"/>
</dbReference>
<feature type="domain" description="MoaB/Mog" evidence="2">
    <location>
        <begin position="4"/>
        <end position="171"/>
    </location>
</feature>
<dbReference type="Pfam" id="PF00994">
    <property type="entry name" value="MoCF_biosynth"/>
    <property type="match status" value="1"/>
</dbReference>
<name>A0A497E7A2_UNCAE</name>
<sequence length="416" mass="45270">MQAEIISIGTELLLGDVVDTNASYIAKTLASLGIDLFRKTTVGDNRERIGAAFKEALARADLVIITGGLGPTEDDLTKETVSEVMGEELRLNEEVLERIKRRLSYPKRGTEEGMVKQAMVPSSAKIIPNPVGTAPGIILEKGGKTAILLPGVPREMERMMQEGVVPYLREKKQSTESIKSKVLKVVGMGESQVEKAILDLLREQSNPTIGLLAKRGEVHVRITAKFEEKRVMEEKIKQVEKKIRSRLGDYIYGADDETLEGKVAFLLKEKNLTVSVAESCSGGVLSHRLTNVPGSSNYFQAGVVSYSNQAKSQLLGVSSSLIEEKGAVSSEVAKEMARGIRKLMNTDLGVGITGIAGPTGATPKKPVGLVYIAISASKEELCEKFIFPGEREDVKWRASQAALDLLRRYLLEKKGG</sequence>
<dbReference type="SMART" id="SM00852">
    <property type="entry name" value="MoCF_biosynth"/>
    <property type="match status" value="1"/>
</dbReference>
<dbReference type="InterPro" id="IPR008135">
    <property type="entry name" value="Competence-induced_CinA"/>
</dbReference>
<dbReference type="NCBIfam" id="TIGR00199">
    <property type="entry name" value="PncC_domain"/>
    <property type="match status" value="1"/>
</dbReference>
<reference evidence="3 4" key="1">
    <citation type="submission" date="2018-06" db="EMBL/GenBank/DDBJ databases">
        <title>Extensive metabolic versatility and redundancy in microbially diverse, dynamic hydrothermal sediments.</title>
        <authorList>
            <person name="Dombrowski N."/>
            <person name="Teske A."/>
            <person name="Baker B.J."/>
        </authorList>
    </citation>
    <scope>NUCLEOTIDE SEQUENCE [LARGE SCALE GENOMIC DNA]</scope>
    <source>
        <strain evidence="3">B47_G16</strain>
    </source>
</reference>
<protein>
    <recommendedName>
        <fullName evidence="1">CinA-like protein</fullName>
    </recommendedName>
</protein>
<dbReference type="AlphaFoldDB" id="A0A497E7A2"/>
<evidence type="ECO:0000256" key="1">
    <source>
        <dbReference type="HAMAP-Rule" id="MF_00226"/>
    </source>
</evidence>
<dbReference type="InterPro" id="IPR036653">
    <property type="entry name" value="CinA-like_C"/>
</dbReference>
<dbReference type="Gene3D" id="3.40.980.10">
    <property type="entry name" value="MoaB/Mog-like domain"/>
    <property type="match status" value="1"/>
</dbReference>
<comment type="caution">
    <text evidence="3">The sequence shown here is derived from an EMBL/GenBank/DDBJ whole genome shotgun (WGS) entry which is preliminary data.</text>
</comment>
<proteinExistence type="inferred from homology"/>
<evidence type="ECO:0000313" key="4">
    <source>
        <dbReference type="Proteomes" id="UP000279422"/>
    </source>
</evidence>
<dbReference type="NCBIfam" id="TIGR00177">
    <property type="entry name" value="molyb_syn"/>
    <property type="match status" value="1"/>
</dbReference>
<dbReference type="InterPro" id="IPR008136">
    <property type="entry name" value="CinA_C"/>
</dbReference>